<dbReference type="AlphaFoldDB" id="A0A495VEF3"/>
<protein>
    <recommendedName>
        <fullName evidence="3">Phage antirepressor protein KilAC domain-containing protein</fullName>
    </recommendedName>
</protein>
<evidence type="ECO:0000313" key="2">
    <source>
        <dbReference type="Proteomes" id="UP000274556"/>
    </source>
</evidence>
<dbReference type="EMBL" id="RBXL01000001">
    <property type="protein sequence ID" value="RKT46815.1"/>
    <property type="molecule type" value="Genomic_DNA"/>
</dbReference>
<sequence>MTPQPTPQAGATLDLSDITPFAEFCRECEKRKLATRAQLQWWMRYRRQNGLLSSGAVVERKVNPSAKKAMLFVVRPRFVAWLAASSETLAAA</sequence>
<evidence type="ECO:0000313" key="1">
    <source>
        <dbReference type="EMBL" id="RKT46815.1"/>
    </source>
</evidence>
<reference evidence="1 2" key="1">
    <citation type="submission" date="2018-10" db="EMBL/GenBank/DDBJ databases">
        <title>Genomic Encyclopedia of Archaeal and Bacterial Type Strains, Phase II (KMG-II): from individual species to whole genera.</title>
        <authorList>
            <person name="Goeker M."/>
        </authorList>
    </citation>
    <scope>NUCLEOTIDE SEQUENCE [LARGE SCALE GENOMIC DNA]</scope>
    <source>
        <strain evidence="1 2">DSM 235</strain>
    </source>
</reference>
<comment type="caution">
    <text evidence="1">The sequence shown here is derived from an EMBL/GenBank/DDBJ whole genome shotgun (WGS) entry which is preliminary data.</text>
</comment>
<proteinExistence type="predicted"/>
<dbReference type="RefSeq" id="WP_120798878.1">
    <property type="nucleotide sequence ID" value="NZ_RBXL01000001.1"/>
</dbReference>
<keyword evidence="2" id="KW-1185">Reference proteome</keyword>
<dbReference type="OrthoDB" id="5772649at2"/>
<accession>A0A495VEF3</accession>
<name>A0A495VEF3_9GAMM</name>
<gene>
    <name evidence="1" type="ORF">BDD21_4353</name>
</gene>
<dbReference type="Proteomes" id="UP000274556">
    <property type="component" value="Unassembled WGS sequence"/>
</dbReference>
<evidence type="ECO:0008006" key="3">
    <source>
        <dbReference type="Google" id="ProtNLM"/>
    </source>
</evidence>
<organism evidence="1 2">
    <name type="scientific">Thiocapsa rosea</name>
    <dbReference type="NCBI Taxonomy" id="69360"/>
    <lineage>
        <taxon>Bacteria</taxon>
        <taxon>Pseudomonadati</taxon>
        <taxon>Pseudomonadota</taxon>
        <taxon>Gammaproteobacteria</taxon>
        <taxon>Chromatiales</taxon>
        <taxon>Chromatiaceae</taxon>
        <taxon>Thiocapsa</taxon>
    </lineage>
</organism>